<evidence type="ECO:0000256" key="3">
    <source>
        <dbReference type="ARBA" id="ARBA00022845"/>
    </source>
</evidence>
<dbReference type="EMBL" id="CP036432">
    <property type="protein sequence ID" value="QDV84113.1"/>
    <property type="molecule type" value="Genomic_DNA"/>
</dbReference>
<dbReference type="HAMAP" id="MF_01185">
    <property type="entry name" value="FliW"/>
    <property type="match status" value="1"/>
</dbReference>
<keyword evidence="4" id="KW-0143">Chaperone</keyword>
<comment type="subunit">
    <text evidence="4">Interacts with translational regulator CsrA and flagellin(s).</text>
</comment>
<keyword evidence="2 4" id="KW-1005">Bacterial flagellum biogenesis</keyword>
<reference evidence="5 6" key="1">
    <citation type="submission" date="2019-02" db="EMBL/GenBank/DDBJ databases">
        <title>Deep-cultivation of Planctomycetes and their phenomic and genomic characterization uncovers novel biology.</title>
        <authorList>
            <person name="Wiegand S."/>
            <person name="Jogler M."/>
            <person name="Boedeker C."/>
            <person name="Pinto D."/>
            <person name="Vollmers J."/>
            <person name="Rivas-Marin E."/>
            <person name="Kohn T."/>
            <person name="Peeters S.H."/>
            <person name="Heuer A."/>
            <person name="Rast P."/>
            <person name="Oberbeckmann S."/>
            <person name="Bunk B."/>
            <person name="Jeske O."/>
            <person name="Meyerdierks A."/>
            <person name="Storesund J.E."/>
            <person name="Kallscheuer N."/>
            <person name="Luecker S."/>
            <person name="Lage O.M."/>
            <person name="Pohl T."/>
            <person name="Merkel B.J."/>
            <person name="Hornburger P."/>
            <person name="Mueller R.-W."/>
            <person name="Bruemmer F."/>
            <person name="Labrenz M."/>
            <person name="Spormann A.M."/>
            <person name="Op den Camp H."/>
            <person name="Overmann J."/>
            <person name="Amann R."/>
            <person name="Jetten M.S.M."/>
            <person name="Mascher T."/>
            <person name="Medema M.H."/>
            <person name="Devos D.P."/>
            <person name="Kaster A.-K."/>
            <person name="Ovreas L."/>
            <person name="Rohde M."/>
            <person name="Galperin M.Y."/>
            <person name="Jogler C."/>
        </authorList>
    </citation>
    <scope>NUCLEOTIDE SEQUENCE [LARGE SCALE GENOMIC DNA]</scope>
    <source>
        <strain evidence="5 6">TBK1r</strain>
    </source>
</reference>
<gene>
    <name evidence="4 5" type="primary">fliW</name>
    <name evidence="5" type="ORF">TBK1r_30580</name>
</gene>
<dbReference type="SUPFAM" id="SSF141457">
    <property type="entry name" value="BH3618-like"/>
    <property type="match status" value="1"/>
</dbReference>
<evidence type="ECO:0000256" key="2">
    <source>
        <dbReference type="ARBA" id="ARBA00022795"/>
    </source>
</evidence>
<keyword evidence="1 4" id="KW-0963">Cytoplasm</keyword>
<sequence length="174" mass="18868">MRIETQRFGNITVDQDQLLLFPAGLIGMETLRDWALLPDSENPAVAWLQSASRGDRALPLISPRAFFPDYRVQVSRRELAGLHMRPGTELYVLTTVSGHSGKLTTNLRSPILLNLSRRLGCQVITDNDYPLQQGVSSLQSESLVVPLTDAPSTAADAVAAATSSSLIGQINRAA</sequence>
<dbReference type="InterPro" id="IPR003775">
    <property type="entry name" value="Flagellar_assembly_factor_FliW"/>
</dbReference>
<comment type="subcellular location">
    <subcellularLocation>
        <location evidence="4">Cytoplasm</location>
    </subcellularLocation>
</comment>
<dbReference type="PANTHER" id="PTHR39190">
    <property type="entry name" value="FLAGELLAR ASSEMBLY FACTOR FLIW"/>
    <property type="match status" value="1"/>
</dbReference>
<protein>
    <recommendedName>
        <fullName evidence="4">Flagellar assembly factor FliW</fullName>
    </recommendedName>
</protein>
<dbReference type="Gene3D" id="2.30.290.10">
    <property type="entry name" value="BH3618-like"/>
    <property type="match status" value="1"/>
</dbReference>
<comment type="similarity">
    <text evidence="4">Belongs to the FliW family.</text>
</comment>
<name>A0ABX5XQ31_9BACT</name>
<evidence type="ECO:0000256" key="1">
    <source>
        <dbReference type="ARBA" id="ARBA00022490"/>
    </source>
</evidence>
<keyword evidence="5" id="KW-0969">Cilium</keyword>
<keyword evidence="5" id="KW-0966">Cell projection</keyword>
<evidence type="ECO:0000256" key="4">
    <source>
        <dbReference type="HAMAP-Rule" id="MF_01185"/>
    </source>
</evidence>
<organism evidence="5 6">
    <name type="scientific">Stieleria magnilauensis</name>
    <dbReference type="NCBI Taxonomy" id="2527963"/>
    <lineage>
        <taxon>Bacteria</taxon>
        <taxon>Pseudomonadati</taxon>
        <taxon>Planctomycetota</taxon>
        <taxon>Planctomycetia</taxon>
        <taxon>Pirellulales</taxon>
        <taxon>Pirellulaceae</taxon>
        <taxon>Stieleria</taxon>
    </lineage>
</organism>
<evidence type="ECO:0000313" key="6">
    <source>
        <dbReference type="Proteomes" id="UP000318081"/>
    </source>
</evidence>
<accession>A0ABX5XQ31</accession>
<dbReference type="InterPro" id="IPR024046">
    <property type="entry name" value="Flagellar_assmbl_FliW_dom_sf"/>
</dbReference>
<dbReference type="PANTHER" id="PTHR39190:SF1">
    <property type="entry name" value="FLAGELLAR ASSEMBLY FACTOR FLIW"/>
    <property type="match status" value="1"/>
</dbReference>
<evidence type="ECO:0000313" key="5">
    <source>
        <dbReference type="EMBL" id="QDV84113.1"/>
    </source>
</evidence>
<proteinExistence type="inferred from homology"/>
<dbReference type="Proteomes" id="UP000318081">
    <property type="component" value="Chromosome"/>
</dbReference>
<comment type="function">
    <text evidence="4">Acts as an anti-CsrA protein, binds CsrA and prevents it from repressing translation of its target genes, one of which is flagellin. Binds to flagellin and participates in the assembly of the flagellum.</text>
</comment>
<dbReference type="Pfam" id="PF02623">
    <property type="entry name" value="FliW"/>
    <property type="match status" value="1"/>
</dbReference>
<keyword evidence="3 4" id="KW-0810">Translation regulation</keyword>
<keyword evidence="6" id="KW-1185">Reference proteome</keyword>
<keyword evidence="5" id="KW-0282">Flagellum</keyword>